<dbReference type="GO" id="GO:0016226">
    <property type="term" value="P:iron-sulfur cluster assembly"/>
    <property type="evidence" value="ECO:0007669"/>
    <property type="project" value="InterPro"/>
</dbReference>
<dbReference type="AlphaFoldDB" id="A0A844FPU7"/>
<dbReference type="RefSeq" id="WP_154487221.1">
    <property type="nucleotide sequence ID" value="NZ_JBKZBH010000019.1"/>
</dbReference>
<dbReference type="PANTHER" id="PTHR10093">
    <property type="entry name" value="IRON-SULFUR CLUSTER ASSEMBLY ENZYME NIFU HOMOLOG"/>
    <property type="match status" value="1"/>
</dbReference>
<dbReference type="Pfam" id="PF01592">
    <property type="entry name" value="NifU_N"/>
    <property type="match status" value="1"/>
</dbReference>
<evidence type="ECO:0000259" key="1">
    <source>
        <dbReference type="Pfam" id="PF01592"/>
    </source>
</evidence>
<gene>
    <name evidence="2" type="ORF">FYJ61_08060</name>
</gene>
<feature type="domain" description="NIF system FeS cluster assembly NifU N-terminal" evidence="1">
    <location>
        <begin position="10"/>
        <end position="136"/>
    </location>
</feature>
<protein>
    <submittedName>
        <fullName evidence="2">SUF system NifU family Fe-S cluster assembly protein</fullName>
    </submittedName>
</protein>
<evidence type="ECO:0000313" key="2">
    <source>
        <dbReference type="EMBL" id="MST80397.1"/>
    </source>
</evidence>
<dbReference type="Gene3D" id="3.90.1010.10">
    <property type="match status" value="1"/>
</dbReference>
<name>A0A844FPU7_9LACO</name>
<dbReference type="Proteomes" id="UP000452141">
    <property type="component" value="Unassembled WGS sequence"/>
</dbReference>
<evidence type="ECO:0000313" key="3">
    <source>
        <dbReference type="Proteomes" id="UP000452141"/>
    </source>
</evidence>
<reference evidence="2 3" key="1">
    <citation type="submission" date="2019-08" db="EMBL/GenBank/DDBJ databases">
        <title>In-depth cultivation of the pig gut microbiome towards novel bacterial diversity and tailored functional studies.</title>
        <authorList>
            <person name="Wylensek D."/>
            <person name="Hitch T.C.A."/>
            <person name="Clavel T."/>
        </authorList>
    </citation>
    <scope>NUCLEOTIDE SEQUENCE [LARGE SCALE GENOMIC DNA]</scope>
    <source>
        <strain evidence="2 3">WCA-470BD-2E</strain>
    </source>
</reference>
<dbReference type="CDD" id="cd06664">
    <property type="entry name" value="IscU_like"/>
    <property type="match status" value="1"/>
</dbReference>
<dbReference type="EMBL" id="VUMW01000027">
    <property type="protein sequence ID" value="MST80397.1"/>
    <property type="molecule type" value="Genomic_DNA"/>
</dbReference>
<accession>A0A844FPU7</accession>
<dbReference type="NCBIfam" id="TIGR01994">
    <property type="entry name" value="SUF_scaf_2"/>
    <property type="match status" value="1"/>
</dbReference>
<dbReference type="GO" id="GO:0051536">
    <property type="term" value="F:iron-sulfur cluster binding"/>
    <property type="evidence" value="ECO:0007669"/>
    <property type="project" value="InterPro"/>
</dbReference>
<dbReference type="GO" id="GO:0005506">
    <property type="term" value="F:iron ion binding"/>
    <property type="evidence" value="ECO:0007669"/>
    <property type="project" value="InterPro"/>
</dbReference>
<dbReference type="SUPFAM" id="SSF82649">
    <property type="entry name" value="SufE/NifU"/>
    <property type="match status" value="1"/>
</dbReference>
<sequence>MGLDKLSQLYRTILLDYASHPKYAQPLELFDQEVRLVNHSCGDQVTLQVKFMDDKVSETTKIDHIACLASGCTIFQASSAIMTEQVLGKKLSDVMKMKETFYQMLEGQDLAADNKKKLGDATLLAGVSQFPARIKCAALPWQAVAEAIERKQEGK</sequence>
<proteinExistence type="predicted"/>
<dbReference type="InterPro" id="IPR002871">
    <property type="entry name" value="NIF_FeS_clus_asmbl_NifU_N"/>
</dbReference>
<organism evidence="2 3">
    <name type="scientific">Lactobacillus equicursoris</name>
    <dbReference type="NCBI Taxonomy" id="420645"/>
    <lineage>
        <taxon>Bacteria</taxon>
        <taxon>Bacillati</taxon>
        <taxon>Bacillota</taxon>
        <taxon>Bacilli</taxon>
        <taxon>Lactobacillales</taxon>
        <taxon>Lactobacillaceae</taxon>
        <taxon>Lactobacillus</taxon>
    </lineage>
</organism>
<comment type="caution">
    <text evidence="2">The sequence shown here is derived from an EMBL/GenBank/DDBJ whole genome shotgun (WGS) entry which is preliminary data.</text>
</comment>